<dbReference type="EC" id="1.97.1.4" evidence="1"/>
<organism evidence="1 2">
    <name type="scientific">Sutcliffiella tianshenii</name>
    <dbReference type="NCBI Taxonomy" id="1463404"/>
    <lineage>
        <taxon>Bacteria</taxon>
        <taxon>Bacillati</taxon>
        <taxon>Bacillota</taxon>
        <taxon>Bacilli</taxon>
        <taxon>Bacillales</taxon>
        <taxon>Bacillaceae</taxon>
        <taxon>Sutcliffiella</taxon>
    </lineage>
</organism>
<gene>
    <name evidence="1" type="ORF">JOC95_001920</name>
</gene>
<evidence type="ECO:0000313" key="2">
    <source>
        <dbReference type="Proteomes" id="UP000737402"/>
    </source>
</evidence>
<dbReference type="Gene3D" id="3.20.20.70">
    <property type="entry name" value="Aldolase class I"/>
    <property type="match status" value="1"/>
</dbReference>
<accession>A0ABS2P0E5</accession>
<dbReference type="Pfam" id="PF13353">
    <property type="entry name" value="Fer4_12"/>
    <property type="match status" value="1"/>
</dbReference>
<dbReference type="EMBL" id="JAFBED010000003">
    <property type="protein sequence ID" value="MBM7620068.1"/>
    <property type="molecule type" value="Genomic_DNA"/>
</dbReference>
<keyword evidence="1" id="KW-0560">Oxidoreductase</keyword>
<sequence>MWSAEEKSMISVDFLLNDIQSTADIEGITLLGGEPMHQAMDLLRLCKTVKAMGLSIFLYTGFELDELKKQEEKELLDLADIIVCGRYDIQLRNTHLQWRGSSNQKVIFNTDRYAHYQLDDANYCEVEIDEDGVITISGYPDKELLNSMVKD</sequence>
<dbReference type="GO" id="GO:0043365">
    <property type="term" value="F:[formate-C-acetyltransferase]-activating enzyme activity"/>
    <property type="evidence" value="ECO:0007669"/>
    <property type="project" value="UniProtKB-EC"/>
</dbReference>
<dbReference type="Proteomes" id="UP000737402">
    <property type="component" value="Unassembled WGS sequence"/>
</dbReference>
<dbReference type="InterPro" id="IPR013785">
    <property type="entry name" value="Aldolase_TIM"/>
</dbReference>
<protein>
    <submittedName>
        <fullName evidence="1">Anaerobic ribonucleoside-triphosphate reductase activating protein</fullName>
        <ecNumber evidence="1">1.97.1.4</ecNumber>
    </submittedName>
</protein>
<evidence type="ECO:0000313" key="1">
    <source>
        <dbReference type="EMBL" id="MBM7620068.1"/>
    </source>
</evidence>
<name>A0ABS2P0E5_9BACI</name>
<keyword evidence="2" id="KW-1185">Reference proteome</keyword>
<reference evidence="1 2" key="1">
    <citation type="submission" date="2021-01" db="EMBL/GenBank/DDBJ databases">
        <title>Genomic Encyclopedia of Type Strains, Phase IV (KMG-IV): sequencing the most valuable type-strain genomes for metagenomic binning, comparative biology and taxonomic classification.</title>
        <authorList>
            <person name="Goeker M."/>
        </authorList>
    </citation>
    <scope>NUCLEOTIDE SEQUENCE [LARGE SCALE GENOMIC DNA]</scope>
    <source>
        <strain evidence="1 2">DSM 25879</strain>
    </source>
</reference>
<comment type="caution">
    <text evidence="1">The sequence shown here is derived from an EMBL/GenBank/DDBJ whole genome shotgun (WGS) entry which is preliminary data.</text>
</comment>
<proteinExistence type="predicted"/>